<accession>A0A2P2MZW7</accession>
<evidence type="ECO:0000313" key="1">
    <source>
        <dbReference type="EMBL" id="MBX35767.1"/>
    </source>
</evidence>
<name>A0A2P2MZW7_RHIMU</name>
<organism evidence="1">
    <name type="scientific">Rhizophora mucronata</name>
    <name type="common">Asiatic mangrove</name>
    <dbReference type="NCBI Taxonomy" id="61149"/>
    <lineage>
        <taxon>Eukaryota</taxon>
        <taxon>Viridiplantae</taxon>
        <taxon>Streptophyta</taxon>
        <taxon>Embryophyta</taxon>
        <taxon>Tracheophyta</taxon>
        <taxon>Spermatophyta</taxon>
        <taxon>Magnoliopsida</taxon>
        <taxon>eudicotyledons</taxon>
        <taxon>Gunneridae</taxon>
        <taxon>Pentapetalae</taxon>
        <taxon>rosids</taxon>
        <taxon>fabids</taxon>
        <taxon>Malpighiales</taxon>
        <taxon>Rhizophoraceae</taxon>
        <taxon>Rhizophora</taxon>
    </lineage>
</organism>
<protein>
    <submittedName>
        <fullName evidence="1">Uncharacterized protein MANES_16G124100</fullName>
    </submittedName>
</protein>
<dbReference type="EMBL" id="GGEC01055283">
    <property type="protein sequence ID" value="MBX35767.1"/>
    <property type="molecule type" value="Transcribed_RNA"/>
</dbReference>
<sequence>MTTFFLATQNFLTCPNSFPTSKPYSKSTENVEAIAFTPSSAAKSPTTEFTKLQPSLRLKFRATSIARMF</sequence>
<reference evidence="1" key="1">
    <citation type="submission" date="2018-02" db="EMBL/GenBank/DDBJ databases">
        <title>Rhizophora mucronata_Transcriptome.</title>
        <authorList>
            <person name="Meera S.P."/>
            <person name="Sreeshan A."/>
            <person name="Augustine A."/>
        </authorList>
    </citation>
    <scope>NUCLEOTIDE SEQUENCE</scope>
    <source>
        <tissue evidence="1">Leaf</tissue>
    </source>
</reference>
<dbReference type="AlphaFoldDB" id="A0A2P2MZW7"/>
<proteinExistence type="predicted"/>